<accession>A0A2T5HUP9</accession>
<dbReference type="SUPFAM" id="SSF111126">
    <property type="entry name" value="Ligand-binding domain in the NO signalling and Golgi transport"/>
    <property type="match status" value="1"/>
</dbReference>
<dbReference type="InterPro" id="IPR004096">
    <property type="entry name" value="V4R"/>
</dbReference>
<reference evidence="2 3" key="1">
    <citation type="submission" date="2018-04" db="EMBL/GenBank/DDBJ databases">
        <title>Genomic Encyclopedia of Archaeal and Bacterial Type Strains, Phase II (KMG-II): from individual species to whole genera.</title>
        <authorList>
            <person name="Goeker M."/>
        </authorList>
    </citation>
    <scope>NUCLEOTIDE SEQUENCE [LARGE SCALE GENOMIC DNA]</scope>
    <source>
        <strain evidence="2 3">DSM 100434</strain>
    </source>
</reference>
<evidence type="ECO:0000259" key="1">
    <source>
        <dbReference type="SMART" id="SM00989"/>
    </source>
</evidence>
<dbReference type="OrthoDB" id="5417528at2"/>
<dbReference type="InterPro" id="IPR024096">
    <property type="entry name" value="NO_sig/Golgi_transp_ligand-bd"/>
</dbReference>
<dbReference type="AlphaFoldDB" id="A0A2T5HUP9"/>
<comment type="caution">
    <text evidence="2">The sequence shown here is derived from an EMBL/GenBank/DDBJ whole genome shotgun (WGS) entry which is preliminary data.</text>
</comment>
<dbReference type="EMBL" id="QAOH01000002">
    <property type="protein sequence ID" value="PTQ75323.1"/>
    <property type="molecule type" value="Genomic_DNA"/>
</dbReference>
<dbReference type="Pfam" id="PF02830">
    <property type="entry name" value="V4R"/>
    <property type="match status" value="1"/>
</dbReference>
<protein>
    <submittedName>
        <fullName evidence="2">Putative hydrocarbon binding protein</fullName>
    </submittedName>
</protein>
<feature type="domain" description="4-vinyl reductase 4VR" evidence="1">
    <location>
        <begin position="100"/>
        <end position="162"/>
    </location>
</feature>
<keyword evidence="3" id="KW-1185">Reference proteome</keyword>
<organism evidence="2 3">
    <name type="scientific">Celeribacter persicus</name>
    <dbReference type="NCBI Taxonomy" id="1651082"/>
    <lineage>
        <taxon>Bacteria</taxon>
        <taxon>Pseudomonadati</taxon>
        <taxon>Pseudomonadota</taxon>
        <taxon>Alphaproteobacteria</taxon>
        <taxon>Rhodobacterales</taxon>
        <taxon>Roseobacteraceae</taxon>
        <taxon>Celeribacter</taxon>
    </lineage>
</organism>
<dbReference type="Proteomes" id="UP000244077">
    <property type="component" value="Unassembled WGS sequence"/>
</dbReference>
<evidence type="ECO:0000313" key="2">
    <source>
        <dbReference type="EMBL" id="PTQ75323.1"/>
    </source>
</evidence>
<dbReference type="PANTHER" id="PTHR35090:SF1">
    <property type="entry name" value="SLR0144 PROTEIN"/>
    <property type="match status" value="1"/>
</dbReference>
<name>A0A2T5HUP9_9RHOB</name>
<dbReference type="RefSeq" id="WP_107815296.1">
    <property type="nucleotide sequence ID" value="NZ_QAOH01000002.1"/>
</dbReference>
<evidence type="ECO:0000313" key="3">
    <source>
        <dbReference type="Proteomes" id="UP000244077"/>
    </source>
</evidence>
<dbReference type="SMART" id="SM00989">
    <property type="entry name" value="V4R"/>
    <property type="match status" value="1"/>
</dbReference>
<dbReference type="PANTHER" id="PTHR35090">
    <property type="entry name" value="DNA-DIRECTED RNA POLYMERASE SUBUNIT I"/>
    <property type="match status" value="1"/>
</dbReference>
<gene>
    <name evidence="2" type="ORF">C8N42_102243</name>
</gene>
<sequence>MSFRDRLSYAPDAGTYHDGAMRYMFIKPEAVMGILHALPPELRPTVMEAMAESVFVNGGKSAQTYKAQGAEAAQALLDVIRETSGQLGWGHWTLTLTGAALTVEVENSPFAEGFGPSDIPVCAPIRGMLRAVSGMIFGTPCEVTETACAAMGATRCTFIAKPKEV</sequence>
<proteinExistence type="predicted"/>
<dbReference type="Gene3D" id="3.30.1380.20">
    <property type="entry name" value="Trafficking protein particle complex subunit 3"/>
    <property type="match status" value="1"/>
</dbReference>